<dbReference type="InterPro" id="IPR037946">
    <property type="entry name" value="MopB_CT_Tetrathionate"/>
</dbReference>
<evidence type="ECO:0000256" key="7">
    <source>
        <dbReference type="ARBA" id="ARBA00023002"/>
    </source>
</evidence>
<gene>
    <name evidence="12" type="primary">ttrA</name>
    <name evidence="12" type="ORF">RPMA_00770</name>
</gene>
<dbReference type="Gene3D" id="3.40.50.740">
    <property type="match status" value="1"/>
</dbReference>
<dbReference type="PROSITE" id="PS51669">
    <property type="entry name" value="4FE4S_MOW_BIS_MGD"/>
    <property type="match status" value="1"/>
</dbReference>
<organism evidence="12 13">
    <name type="scientific">Tardiphaga alba</name>
    <dbReference type="NCBI Taxonomy" id="340268"/>
    <lineage>
        <taxon>Bacteria</taxon>
        <taxon>Pseudomonadati</taxon>
        <taxon>Pseudomonadota</taxon>
        <taxon>Alphaproteobacteria</taxon>
        <taxon>Hyphomicrobiales</taxon>
        <taxon>Nitrobacteraceae</taxon>
        <taxon>Tardiphaga</taxon>
    </lineage>
</organism>
<dbReference type="InterPro" id="IPR050612">
    <property type="entry name" value="Prok_Mopterin_Oxidored"/>
</dbReference>
<dbReference type="InterPro" id="IPR006963">
    <property type="entry name" value="Mopterin_OxRdtase_4Fe-4S_dom"/>
</dbReference>
<dbReference type="Gene3D" id="2.40.40.20">
    <property type="match status" value="1"/>
</dbReference>
<dbReference type="Proteomes" id="UP000682843">
    <property type="component" value="Chromosome"/>
</dbReference>
<dbReference type="Pfam" id="PF00384">
    <property type="entry name" value="Molybdopterin"/>
    <property type="match status" value="1"/>
</dbReference>
<sequence length="1062" mass="114509">MNDDKSVSSEVSPSGSGIDRRRLLISGGVAAGGLTAFAAGYADTATKAVKGLAKGTAGAPTASATRGNSLKPEMTIDPRTGDLTMAEGHVLSPSMCFGCWTTCGVRVRVDQKANRIVRIAGNPYHPLATTSPVSISVPVRDVYKRLGGDRGLEGRATACARGASMFENVDSAFRVLQPMKRVGKRGEGRWQTISFEQLVKEVVEGGDLFGEGHVDGLRAIYDHKTLIDKDNPEYGVVANQLIVTDASNEGRTPLIQRFAQQAFGTVNYANHGSYCGQTYRVGTAASFGDISTMLHGKPDWANTRFGLFIGTAPAQAGNPFQRMGRRLAEGRTRDDDNSFDYVVVTPLLPISSNAVSGPDHWVGIKPSTDLAFVMAMIRWIIENDRYDSKFLAQPSPQAMKQAGEASWSNATHLLIAEPGHPRFGEFLRPEDLGLDSGVKPPAEDAAKPAAKPPAVYVVKRGDAFTIHAGAEPAEIFVDERVDIGAENLRVMSSLAMLRAEANRMTLDEYSGICGIPPATIIDIADRFTRFGKRAAANSHGGTMGGNGFYAAYAIAMLNVLIGNLNVKGGVVMSEGAFGPFGPGPRYNFAQFAGRRQPKGVSLSRHRSFRYENTSEHKRKVAAGEPPYPAKAPWYPAVGALSSEFIAAALAGYPYRAKVWINHMSNPMYAINGFRGALSEKLKDPKKLPLIISVDPFINETSAIADYIVPDTLTYESWGHGAPWADVVQKVSTVRWPVLEPRVGRDAQGRTIDIENFLISTAVQLGLPGFGKDAITDKAGGKYDLFDKEDFFLRGFANVAYAGGNAVPDASDDEIALTGVSRHLALLGKRLPAEEARKVAFLMTRGGRFGDEKRSWRDDHQVKPYEKALAIWNGDLARLRHTMTGEKIVGCPTYYPPRLASGAGIREVFSERDWPFMVCSFKSNLMSSISIGASRLRQVHPSNPVVLNRHDAARLGIANGDAIAIETPGGRVSGVALLRDGIVPGTIAVEFGYGHWEQGARSHIVDGRPTPVNDQIKAGVNMNLLGFADPTTPGSPNVWIDWVSGAVVRQGIPARLFRAEAGA</sequence>
<dbReference type="SUPFAM" id="SSF53706">
    <property type="entry name" value="Formate dehydrogenase/DMSO reductase, domains 1-3"/>
    <property type="match status" value="1"/>
</dbReference>
<dbReference type="InterPro" id="IPR006311">
    <property type="entry name" value="TAT_signal"/>
</dbReference>
<reference evidence="12 13" key="1">
    <citation type="submission" date="2019-02" db="EMBL/GenBank/DDBJ databases">
        <title>Emended description of the genus Rhodopseudomonas and description of Rhodopseudomonas albus sp. nov., a non-phototrophic, heavy-metal-tolerant bacterium isolated from garden soil.</title>
        <authorList>
            <person name="Bao Z."/>
            <person name="Cao W.W."/>
            <person name="Sato Y."/>
            <person name="Nishizawa T."/>
            <person name="Zhao J."/>
            <person name="Guo Y."/>
            <person name="Ohta H."/>
        </authorList>
    </citation>
    <scope>NUCLEOTIDE SEQUENCE [LARGE SCALE GENOMIC DNA]</scope>
    <source>
        <strain evidence="12 13">SK50-23</strain>
    </source>
</reference>
<keyword evidence="13" id="KW-1185">Reference proteome</keyword>
<protein>
    <submittedName>
        <fullName evidence="12">Tetrathionate reductase subunit TtrA</fullName>
    </submittedName>
</protein>
<dbReference type="CDD" id="cd02758">
    <property type="entry name" value="MopB_Tetrathionate-Ra"/>
    <property type="match status" value="1"/>
</dbReference>
<dbReference type="SUPFAM" id="SSF50692">
    <property type="entry name" value="ADC-like"/>
    <property type="match status" value="1"/>
</dbReference>
<dbReference type="InterPro" id="IPR006657">
    <property type="entry name" value="MoPterin_dinucl-bd_dom"/>
</dbReference>
<keyword evidence="9" id="KW-0411">Iron-sulfur</keyword>
<evidence type="ECO:0000256" key="6">
    <source>
        <dbReference type="ARBA" id="ARBA00022729"/>
    </source>
</evidence>
<name>A0ABX8AEN2_9BRAD</name>
<evidence type="ECO:0000256" key="4">
    <source>
        <dbReference type="ARBA" id="ARBA00022505"/>
    </source>
</evidence>
<evidence type="ECO:0000313" key="12">
    <source>
        <dbReference type="EMBL" id="QUS42192.1"/>
    </source>
</evidence>
<evidence type="ECO:0000313" key="13">
    <source>
        <dbReference type="Proteomes" id="UP000682843"/>
    </source>
</evidence>
<dbReference type="CDD" id="cd02780">
    <property type="entry name" value="MopB_CT_Tetrathionate_Arsenate-R"/>
    <property type="match status" value="1"/>
</dbReference>
<dbReference type="InterPro" id="IPR041929">
    <property type="entry name" value="Tetrathionate-R_A_N"/>
</dbReference>
<evidence type="ECO:0000256" key="9">
    <source>
        <dbReference type="ARBA" id="ARBA00023014"/>
    </source>
</evidence>
<keyword evidence="6" id="KW-0732">Signal</keyword>
<feature type="region of interest" description="Disordered" evidence="10">
    <location>
        <begin position="53"/>
        <end position="74"/>
    </location>
</feature>
<dbReference type="PANTHER" id="PTHR43742">
    <property type="entry name" value="TRIMETHYLAMINE-N-OXIDE REDUCTASE"/>
    <property type="match status" value="1"/>
</dbReference>
<keyword evidence="3" id="KW-0004">4Fe-4S</keyword>
<evidence type="ECO:0000259" key="11">
    <source>
        <dbReference type="PROSITE" id="PS51669"/>
    </source>
</evidence>
<feature type="domain" description="4Fe-4S Mo/W bis-MGD-type" evidence="11">
    <location>
        <begin position="89"/>
        <end position="173"/>
    </location>
</feature>
<accession>A0ABX8AEN2</accession>
<comment type="cofactor">
    <cofactor evidence="1">
        <name>Mo-bis(molybdopterin guanine dinucleotide)</name>
        <dbReference type="ChEBI" id="CHEBI:60539"/>
    </cofactor>
</comment>
<dbReference type="InterPro" id="IPR006656">
    <property type="entry name" value="Mopterin_OxRdtase"/>
</dbReference>
<dbReference type="InterPro" id="IPR009010">
    <property type="entry name" value="Asp_de-COase-like_dom_sf"/>
</dbReference>
<keyword evidence="4" id="KW-0500">Molybdenum</keyword>
<evidence type="ECO:0000256" key="8">
    <source>
        <dbReference type="ARBA" id="ARBA00023004"/>
    </source>
</evidence>
<dbReference type="Pfam" id="PF01568">
    <property type="entry name" value="Molydop_binding"/>
    <property type="match status" value="1"/>
</dbReference>
<dbReference type="Gene3D" id="3.30.200.210">
    <property type="match status" value="1"/>
</dbReference>
<keyword evidence="5" id="KW-0479">Metal-binding</keyword>
<comment type="similarity">
    <text evidence="2">Belongs to the prokaryotic molybdopterin-containing oxidoreductase family.</text>
</comment>
<dbReference type="PANTHER" id="PTHR43742:SF9">
    <property type="entry name" value="TETRATHIONATE REDUCTASE SUBUNIT A"/>
    <property type="match status" value="1"/>
</dbReference>
<keyword evidence="7" id="KW-0560">Oxidoreductase</keyword>
<evidence type="ECO:0000256" key="2">
    <source>
        <dbReference type="ARBA" id="ARBA00010312"/>
    </source>
</evidence>
<proteinExistence type="inferred from homology"/>
<evidence type="ECO:0000256" key="10">
    <source>
        <dbReference type="SAM" id="MobiDB-lite"/>
    </source>
</evidence>
<dbReference type="SMART" id="SM00926">
    <property type="entry name" value="Molybdop_Fe4S4"/>
    <property type="match status" value="1"/>
</dbReference>
<evidence type="ECO:0000256" key="5">
    <source>
        <dbReference type="ARBA" id="ARBA00022723"/>
    </source>
</evidence>
<evidence type="ECO:0000256" key="3">
    <source>
        <dbReference type="ARBA" id="ARBA00022485"/>
    </source>
</evidence>
<dbReference type="EMBL" id="CP036498">
    <property type="protein sequence ID" value="QUS42192.1"/>
    <property type="molecule type" value="Genomic_DNA"/>
</dbReference>
<evidence type="ECO:0000256" key="1">
    <source>
        <dbReference type="ARBA" id="ARBA00001942"/>
    </source>
</evidence>
<dbReference type="PROSITE" id="PS51318">
    <property type="entry name" value="TAT"/>
    <property type="match status" value="1"/>
</dbReference>
<dbReference type="Gene3D" id="3.40.228.10">
    <property type="entry name" value="Dimethylsulfoxide Reductase, domain 2"/>
    <property type="match status" value="1"/>
</dbReference>
<keyword evidence="8" id="KW-0408">Iron</keyword>